<evidence type="ECO:0000256" key="3">
    <source>
        <dbReference type="ARBA" id="ARBA00009370"/>
    </source>
</evidence>
<comment type="caution">
    <text evidence="9">The sequence shown here is derived from an EMBL/GenBank/DDBJ whole genome shotgun (WGS) entry which is preliminary data.</text>
</comment>
<dbReference type="InterPro" id="IPR000223">
    <property type="entry name" value="Pept_S26A_signal_pept_1"/>
</dbReference>
<dbReference type="InterPro" id="IPR019757">
    <property type="entry name" value="Pept_S26A_signal_pept_1_Lys-AS"/>
</dbReference>
<evidence type="ECO:0000256" key="2">
    <source>
        <dbReference type="ARBA" id="ARBA00004401"/>
    </source>
</evidence>
<dbReference type="GO" id="GO:0004252">
    <property type="term" value="F:serine-type endopeptidase activity"/>
    <property type="evidence" value="ECO:0007669"/>
    <property type="project" value="InterPro"/>
</dbReference>
<sequence>MKSLHSKREKLMKKSLEYLIPVVVGLAIALIIRTFLFSLVSVSGNSMDPNLYNREKVVLVRQGQLKRGKVIVFKAHGVDKGATLKTLYVKRVIGLPGDVISYHNDGSLFVNGKKQSQSYISRAQQKVGTFHLVKSEAKDVSLGTGRKFRVPKNKYFVLGDNRQVSNDSRYYGYVPRDKILGTVWVFWWHEKQKLINDYQP</sequence>
<keyword evidence="7" id="KW-0472">Membrane</keyword>
<dbReference type="AlphaFoldDB" id="V7HXS8"/>
<dbReference type="Pfam" id="PF10502">
    <property type="entry name" value="Peptidase_S26"/>
    <property type="match status" value="1"/>
</dbReference>
<gene>
    <name evidence="9" type="ORF">LEQ_0706</name>
</gene>
<dbReference type="PROSITE" id="PS00760">
    <property type="entry name" value="SPASE_I_2"/>
    <property type="match status" value="1"/>
</dbReference>
<accession>V7HXS8</accession>
<dbReference type="CDD" id="cd06530">
    <property type="entry name" value="S26_SPase_I"/>
    <property type="match status" value="1"/>
</dbReference>
<dbReference type="InterPro" id="IPR036286">
    <property type="entry name" value="LexA/Signal_pep-like_sf"/>
</dbReference>
<protein>
    <recommendedName>
        <fullName evidence="4 7">Signal peptidase I</fullName>
        <ecNumber evidence="4 7">3.4.21.89</ecNumber>
    </recommendedName>
</protein>
<keyword evidence="10" id="KW-1185">Reference proteome</keyword>
<dbReference type="EMBL" id="AWWH01000048">
    <property type="protein sequence ID" value="ETA74692.1"/>
    <property type="molecule type" value="Genomic_DNA"/>
</dbReference>
<dbReference type="PROSITE" id="PS00761">
    <property type="entry name" value="SPASE_I_3"/>
    <property type="match status" value="1"/>
</dbReference>
<dbReference type="PATRIC" id="fig|1392007.3.peg.473"/>
<evidence type="ECO:0000313" key="10">
    <source>
        <dbReference type="Proteomes" id="UP000018559"/>
    </source>
</evidence>
<name>V7HXS8_9LACO</name>
<feature type="domain" description="Peptidase S26" evidence="8">
    <location>
        <begin position="17"/>
        <end position="188"/>
    </location>
</feature>
<dbReference type="EC" id="3.4.21.89" evidence="4 7"/>
<feature type="active site" evidence="6">
    <location>
        <position position="46"/>
    </location>
</feature>
<dbReference type="SUPFAM" id="SSF51306">
    <property type="entry name" value="LexA/Signal peptidase"/>
    <property type="match status" value="1"/>
</dbReference>
<dbReference type="GO" id="GO:0005886">
    <property type="term" value="C:plasma membrane"/>
    <property type="evidence" value="ECO:0007669"/>
    <property type="project" value="UniProtKB-SubCell"/>
</dbReference>
<reference evidence="9 10" key="1">
    <citation type="journal article" date="2014" name="Genome Announc.">
        <title>The Genome of the Predominant Equine Lactobacillus Species, Lactobacillus equi, Is Reflective of Its Lifestyle Adaptations to an Herbivorous Host.</title>
        <authorList>
            <person name="O'Donnell M.M."/>
            <person name="Harris H.M."/>
            <person name="O'Toole P.W."/>
            <person name="Ross R.P."/>
        </authorList>
    </citation>
    <scope>NUCLEOTIDE SEQUENCE [LARGE SCALE GENOMIC DNA]</scope>
    <source>
        <strain evidence="9 10">DPC 6820</strain>
    </source>
</reference>
<feature type="active site" evidence="6">
    <location>
        <position position="90"/>
    </location>
</feature>
<keyword evidence="7" id="KW-1133">Transmembrane helix</keyword>
<keyword evidence="7" id="KW-0645">Protease</keyword>
<comment type="catalytic activity">
    <reaction evidence="1 7">
        <text>Cleavage of hydrophobic, N-terminal signal or leader sequences from secreted and periplasmic proteins.</text>
        <dbReference type="EC" id="3.4.21.89"/>
    </reaction>
</comment>
<keyword evidence="7" id="KW-0812">Transmembrane</keyword>
<evidence type="ECO:0000256" key="7">
    <source>
        <dbReference type="RuleBase" id="RU362042"/>
    </source>
</evidence>
<dbReference type="NCBIfam" id="TIGR02227">
    <property type="entry name" value="sigpep_I_bact"/>
    <property type="match status" value="1"/>
</dbReference>
<evidence type="ECO:0000259" key="8">
    <source>
        <dbReference type="Pfam" id="PF10502"/>
    </source>
</evidence>
<comment type="similarity">
    <text evidence="3 7">Belongs to the peptidase S26 family.</text>
</comment>
<comment type="subcellular location">
    <subcellularLocation>
        <location evidence="2">Cell membrane</location>
        <topology evidence="2">Single-pass type II membrane protein</topology>
    </subcellularLocation>
    <subcellularLocation>
        <location evidence="7">Membrane</location>
        <topology evidence="7">Single-pass type II membrane protein</topology>
    </subcellularLocation>
</comment>
<proteinExistence type="inferred from homology"/>
<evidence type="ECO:0000256" key="5">
    <source>
        <dbReference type="ARBA" id="ARBA00022801"/>
    </source>
</evidence>
<dbReference type="InterPro" id="IPR019758">
    <property type="entry name" value="Pept_S26A_signal_pept_1_CS"/>
</dbReference>
<organism evidence="9 10">
    <name type="scientific">Ligilactobacillus equi DPC 6820</name>
    <dbReference type="NCBI Taxonomy" id="1392007"/>
    <lineage>
        <taxon>Bacteria</taxon>
        <taxon>Bacillati</taxon>
        <taxon>Bacillota</taxon>
        <taxon>Bacilli</taxon>
        <taxon>Lactobacillales</taxon>
        <taxon>Lactobacillaceae</taxon>
        <taxon>Ligilactobacillus</taxon>
    </lineage>
</organism>
<keyword evidence="5 7" id="KW-0378">Hydrolase</keyword>
<dbReference type="Gene3D" id="2.10.109.10">
    <property type="entry name" value="Umud Fragment, subunit A"/>
    <property type="match status" value="1"/>
</dbReference>
<dbReference type="PANTHER" id="PTHR43390:SF1">
    <property type="entry name" value="CHLOROPLAST PROCESSING PEPTIDASE"/>
    <property type="match status" value="1"/>
</dbReference>
<dbReference type="PRINTS" id="PR00727">
    <property type="entry name" value="LEADERPTASE"/>
</dbReference>
<evidence type="ECO:0000313" key="9">
    <source>
        <dbReference type="EMBL" id="ETA74692.1"/>
    </source>
</evidence>
<dbReference type="PANTHER" id="PTHR43390">
    <property type="entry name" value="SIGNAL PEPTIDASE I"/>
    <property type="match status" value="1"/>
</dbReference>
<dbReference type="InterPro" id="IPR019533">
    <property type="entry name" value="Peptidase_S26"/>
</dbReference>
<evidence type="ECO:0000256" key="6">
    <source>
        <dbReference type="PIRSR" id="PIRSR600223-1"/>
    </source>
</evidence>
<dbReference type="GO" id="GO:0006465">
    <property type="term" value="P:signal peptide processing"/>
    <property type="evidence" value="ECO:0007669"/>
    <property type="project" value="InterPro"/>
</dbReference>
<evidence type="ECO:0000256" key="1">
    <source>
        <dbReference type="ARBA" id="ARBA00000677"/>
    </source>
</evidence>
<evidence type="ECO:0000256" key="4">
    <source>
        <dbReference type="ARBA" id="ARBA00013208"/>
    </source>
</evidence>
<feature type="transmembrane region" description="Helical" evidence="7">
    <location>
        <begin position="20"/>
        <end position="40"/>
    </location>
</feature>
<dbReference type="Proteomes" id="UP000018559">
    <property type="component" value="Unassembled WGS sequence"/>
</dbReference>
<dbReference type="GO" id="GO:0009003">
    <property type="term" value="F:signal peptidase activity"/>
    <property type="evidence" value="ECO:0007669"/>
    <property type="project" value="UniProtKB-EC"/>
</dbReference>